<feature type="non-terminal residue" evidence="1">
    <location>
        <position position="1"/>
    </location>
</feature>
<dbReference type="Proteomes" id="UP000708208">
    <property type="component" value="Unassembled WGS sequence"/>
</dbReference>
<protein>
    <submittedName>
        <fullName evidence="1">Uncharacterized protein</fullName>
    </submittedName>
</protein>
<organism evidence="1 2">
    <name type="scientific">Allacma fusca</name>
    <dbReference type="NCBI Taxonomy" id="39272"/>
    <lineage>
        <taxon>Eukaryota</taxon>
        <taxon>Metazoa</taxon>
        <taxon>Ecdysozoa</taxon>
        <taxon>Arthropoda</taxon>
        <taxon>Hexapoda</taxon>
        <taxon>Collembola</taxon>
        <taxon>Symphypleona</taxon>
        <taxon>Sminthuridae</taxon>
        <taxon>Allacma</taxon>
    </lineage>
</organism>
<evidence type="ECO:0000313" key="2">
    <source>
        <dbReference type="Proteomes" id="UP000708208"/>
    </source>
</evidence>
<reference evidence="1" key="1">
    <citation type="submission" date="2021-06" db="EMBL/GenBank/DDBJ databases">
        <authorList>
            <person name="Hodson N. C."/>
            <person name="Mongue J. A."/>
            <person name="Jaron S. K."/>
        </authorList>
    </citation>
    <scope>NUCLEOTIDE SEQUENCE</scope>
</reference>
<name>A0A8J2NY68_9HEXA</name>
<dbReference type="AlphaFoldDB" id="A0A8J2NY68"/>
<proteinExistence type="predicted"/>
<evidence type="ECO:0000313" key="1">
    <source>
        <dbReference type="EMBL" id="CAG7718249.1"/>
    </source>
</evidence>
<gene>
    <name evidence="1" type="ORF">AFUS01_LOCUS7654</name>
</gene>
<sequence>EESDQHADEVRSPIELLFFICYNATYQAHSFLLLSVQFLPPVFRSTRA</sequence>
<dbReference type="EMBL" id="CAJVCH010051940">
    <property type="protein sequence ID" value="CAG7718249.1"/>
    <property type="molecule type" value="Genomic_DNA"/>
</dbReference>
<accession>A0A8J2NY68</accession>
<comment type="caution">
    <text evidence="1">The sequence shown here is derived from an EMBL/GenBank/DDBJ whole genome shotgun (WGS) entry which is preliminary data.</text>
</comment>
<keyword evidence="2" id="KW-1185">Reference proteome</keyword>